<evidence type="ECO:0000313" key="2">
    <source>
        <dbReference type="Proteomes" id="UP000318081"/>
    </source>
</evidence>
<gene>
    <name evidence="1" type="ORF">TBK1r_47910</name>
</gene>
<reference evidence="1 2" key="1">
    <citation type="submission" date="2019-02" db="EMBL/GenBank/DDBJ databases">
        <title>Deep-cultivation of Planctomycetes and their phenomic and genomic characterization uncovers novel biology.</title>
        <authorList>
            <person name="Wiegand S."/>
            <person name="Jogler M."/>
            <person name="Boedeker C."/>
            <person name="Pinto D."/>
            <person name="Vollmers J."/>
            <person name="Rivas-Marin E."/>
            <person name="Kohn T."/>
            <person name="Peeters S.H."/>
            <person name="Heuer A."/>
            <person name="Rast P."/>
            <person name="Oberbeckmann S."/>
            <person name="Bunk B."/>
            <person name="Jeske O."/>
            <person name="Meyerdierks A."/>
            <person name="Storesund J.E."/>
            <person name="Kallscheuer N."/>
            <person name="Luecker S."/>
            <person name="Lage O.M."/>
            <person name="Pohl T."/>
            <person name="Merkel B.J."/>
            <person name="Hornburger P."/>
            <person name="Mueller R.-W."/>
            <person name="Bruemmer F."/>
            <person name="Labrenz M."/>
            <person name="Spormann A.M."/>
            <person name="Op den Camp H."/>
            <person name="Overmann J."/>
            <person name="Amann R."/>
            <person name="Jetten M.S.M."/>
            <person name="Mascher T."/>
            <person name="Medema M.H."/>
            <person name="Devos D.P."/>
            <person name="Kaster A.-K."/>
            <person name="Ovreas L."/>
            <person name="Rohde M."/>
            <person name="Galperin M.Y."/>
            <person name="Jogler C."/>
        </authorList>
    </citation>
    <scope>NUCLEOTIDE SEQUENCE [LARGE SCALE GENOMIC DNA]</scope>
    <source>
        <strain evidence="1 2">TBK1r</strain>
    </source>
</reference>
<protein>
    <submittedName>
        <fullName evidence="1">Uncharacterized protein</fullName>
    </submittedName>
</protein>
<proteinExistence type="predicted"/>
<dbReference type="Proteomes" id="UP000318081">
    <property type="component" value="Chromosome"/>
</dbReference>
<dbReference type="EMBL" id="CP036432">
    <property type="protein sequence ID" value="QDV85775.1"/>
    <property type="molecule type" value="Genomic_DNA"/>
</dbReference>
<sequence>MLFGCTAPTFLHDFLKKIGSWEWRRWELDQDIDTILLVLDHSTNRFNLSDDTPKSVVKLLFLVV</sequence>
<accession>A0ABX5XWG0</accession>
<keyword evidence="2" id="KW-1185">Reference proteome</keyword>
<name>A0ABX5XWG0_9BACT</name>
<organism evidence="1 2">
    <name type="scientific">Stieleria magnilauensis</name>
    <dbReference type="NCBI Taxonomy" id="2527963"/>
    <lineage>
        <taxon>Bacteria</taxon>
        <taxon>Pseudomonadati</taxon>
        <taxon>Planctomycetota</taxon>
        <taxon>Planctomycetia</taxon>
        <taxon>Pirellulales</taxon>
        <taxon>Pirellulaceae</taxon>
        <taxon>Stieleria</taxon>
    </lineage>
</organism>
<evidence type="ECO:0000313" key="1">
    <source>
        <dbReference type="EMBL" id="QDV85775.1"/>
    </source>
</evidence>